<sequence length="238" mass="28283">MQKKCNFRLETKFSDVVALYYLDVDLRNILMRYINRIEINFRTKLIYYVSNKYKSFPAWFADSAVISQNFINNINKFYNQDFIRNNPLIKRHHAKYPNDIYAPAWKTLEFFSFGMILKIYKNLIQDDIKEEISNLYDIKKPKKFISFMETIVLVRNTCAHSAVLFDFNTPKGILSIPEVSFERDNHSLLACIKVIAYILRKISPSREKDMLDSIRSTLHKHNENQVINSIIQNKMKIF</sequence>
<name>A0A250FCV4_9FLAO</name>
<accession>A0A250FCV4</accession>
<keyword evidence="2" id="KW-1185">Reference proteome</keyword>
<dbReference type="KEGG" id="clk:CGC53_09040"/>
<gene>
    <name evidence="1" type="ORF">CGC53_09040</name>
</gene>
<dbReference type="AlphaFoldDB" id="A0A250FCV4"/>
<evidence type="ECO:0000313" key="1">
    <source>
        <dbReference type="EMBL" id="ATA82960.1"/>
    </source>
</evidence>
<organism evidence="1 2">
    <name type="scientific">Capnocytophaga leadbetteri</name>
    <dbReference type="NCBI Taxonomy" id="327575"/>
    <lineage>
        <taxon>Bacteria</taxon>
        <taxon>Pseudomonadati</taxon>
        <taxon>Bacteroidota</taxon>
        <taxon>Flavobacteriia</taxon>
        <taxon>Flavobacteriales</taxon>
        <taxon>Flavobacteriaceae</taxon>
        <taxon>Capnocytophaga</taxon>
    </lineage>
</organism>
<dbReference type="GO" id="GO:0003677">
    <property type="term" value="F:DNA binding"/>
    <property type="evidence" value="ECO:0007669"/>
    <property type="project" value="UniProtKB-KW"/>
</dbReference>
<keyword evidence="1" id="KW-0238">DNA-binding</keyword>
<dbReference type="Proteomes" id="UP000217276">
    <property type="component" value="Chromosome"/>
</dbReference>
<proteinExistence type="predicted"/>
<protein>
    <submittedName>
        <fullName evidence="1">DNA-binding protein</fullName>
    </submittedName>
</protein>
<evidence type="ECO:0000313" key="2">
    <source>
        <dbReference type="Proteomes" id="UP000217276"/>
    </source>
</evidence>
<dbReference type="InterPro" id="IPR011664">
    <property type="entry name" value="Abi_system_AbiD/AbiF-like"/>
</dbReference>
<dbReference type="EMBL" id="CP022384">
    <property type="protein sequence ID" value="ATA82960.1"/>
    <property type="molecule type" value="Genomic_DNA"/>
</dbReference>
<dbReference type="Pfam" id="PF07751">
    <property type="entry name" value="Abi_2"/>
    <property type="match status" value="1"/>
</dbReference>
<reference evidence="2" key="1">
    <citation type="submission" date="2017-06" db="EMBL/GenBank/DDBJ databases">
        <title>Capnocytophaga spp. assemblies.</title>
        <authorList>
            <person name="Gulvik C.A."/>
        </authorList>
    </citation>
    <scope>NUCLEOTIDE SEQUENCE [LARGE SCALE GENOMIC DNA]</scope>
    <source>
        <strain evidence="2">H6253</strain>
    </source>
</reference>